<accession>A0ABV4TS92</accession>
<dbReference type="SUPFAM" id="SSF52540">
    <property type="entry name" value="P-loop containing nucleoside triphosphate hydrolases"/>
    <property type="match status" value="2"/>
</dbReference>
<keyword evidence="2 4" id="KW-0067">ATP-binding</keyword>
<proteinExistence type="predicted"/>
<evidence type="ECO:0000256" key="2">
    <source>
        <dbReference type="ARBA" id="ARBA00022840"/>
    </source>
</evidence>
<evidence type="ECO:0000313" key="4">
    <source>
        <dbReference type="EMBL" id="MFA9460199.1"/>
    </source>
</evidence>
<evidence type="ECO:0000313" key="5">
    <source>
        <dbReference type="Proteomes" id="UP001575181"/>
    </source>
</evidence>
<feature type="domain" description="ABC transporter" evidence="3">
    <location>
        <begin position="350"/>
        <end position="579"/>
    </location>
</feature>
<keyword evidence="5" id="KW-1185">Reference proteome</keyword>
<comment type="caution">
    <text evidence="4">The sequence shown here is derived from an EMBL/GenBank/DDBJ whole genome shotgun (WGS) entry which is preliminary data.</text>
</comment>
<dbReference type="Gene3D" id="3.40.50.300">
    <property type="entry name" value="P-loop containing nucleotide triphosphate hydrolases"/>
    <property type="match status" value="2"/>
</dbReference>
<sequence>MQSPAHELMTAEAADAAPPEPAIRLDGLVRTFPDPASAGRVRALDGLSVRITGGRVTGVVGADGAGKTTLLRLLAGLLLPDEGRVRVLGGDPAAGDPALRDRLGYMPQSFGLYQELTVAENLRLYADLHGLPGARRAERFEELLAFAGLAPFVHRRAGRLSGGMKQKLGLACTLVQPPEVLLLDEPTVGVDPLSRRELWTIIYRLVEGGMSVVVSTAYLDEAERCAEVLLLHQGRLLEQSAPGPLAGEAAGRTFALSGLDPEARHRLLMELPDQPGIRDVVAQGRRLRVLTDGRIPASPPGLDEARFEPATPRFEDAFIARLLDAGAERESAFDGEAVPAGPGHGDAHALYLSGVSRRFGDFHAVRKVGFQVYPGEIFGLLGPNGAGKSTLIKILCGLLPPSAGEVRVAGVDARKAPAAVRARLGYMSQQFSLYGDLSPTQNLRFFCRAYGLRGRAMEERVARTLAELKLESVAGAASGNLPLGYKQRLALGTALLHRPDIVLLDEPTSGVDPLARRGFWAWITRLAQSGVTVLVTTHFLEEAEYCDRLGIIYAGELAALDTPDGLRERYRGANNPDPTLEDAFVALIEERRREEDGH</sequence>
<feature type="domain" description="ABC transporter" evidence="3">
    <location>
        <begin position="23"/>
        <end position="258"/>
    </location>
</feature>
<gene>
    <name evidence="4" type="ORF">ACERLL_05105</name>
</gene>
<dbReference type="CDD" id="cd03230">
    <property type="entry name" value="ABC_DR_subfamily_A"/>
    <property type="match status" value="2"/>
</dbReference>
<dbReference type="SMART" id="SM00382">
    <property type="entry name" value="AAA"/>
    <property type="match status" value="2"/>
</dbReference>
<dbReference type="EMBL" id="JBGUAW010000003">
    <property type="protein sequence ID" value="MFA9460199.1"/>
    <property type="molecule type" value="Genomic_DNA"/>
</dbReference>
<dbReference type="InterPro" id="IPR027417">
    <property type="entry name" value="P-loop_NTPase"/>
</dbReference>
<organism evidence="4 5">
    <name type="scientific">Thiohalorhabdus methylotrophus</name>
    <dbReference type="NCBI Taxonomy" id="3242694"/>
    <lineage>
        <taxon>Bacteria</taxon>
        <taxon>Pseudomonadati</taxon>
        <taxon>Pseudomonadota</taxon>
        <taxon>Gammaproteobacteria</taxon>
        <taxon>Thiohalorhabdales</taxon>
        <taxon>Thiohalorhabdaceae</taxon>
        <taxon>Thiohalorhabdus</taxon>
    </lineage>
</organism>
<dbReference type="InterPro" id="IPR003439">
    <property type="entry name" value="ABC_transporter-like_ATP-bd"/>
</dbReference>
<keyword evidence="1" id="KW-0547">Nucleotide-binding</keyword>
<dbReference type="InterPro" id="IPR017871">
    <property type="entry name" value="ABC_transporter-like_CS"/>
</dbReference>
<dbReference type="RefSeq" id="WP_373654983.1">
    <property type="nucleotide sequence ID" value="NZ_JBGUAW010000003.1"/>
</dbReference>
<dbReference type="PROSITE" id="PS50893">
    <property type="entry name" value="ABC_TRANSPORTER_2"/>
    <property type="match status" value="2"/>
</dbReference>
<dbReference type="PROSITE" id="PS00211">
    <property type="entry name" value="ABC_TRANSPORTER_1"/>
    <property type="match status" value="1"/>
</dbReference>
<dbReference type="Proteomes" id="UP001575181">
    <property type="component" value="Unassembled WGS sequence"/>
</dbReference>
<dbReference type="PANTHER" id="PTHR43038:SF3">
    <property type="entry name" value="ABC TRANSPORTER G FAMILY MEMBER 20 ISOFORM X1"/>
    <property type="match status" value="1"/>
</dbReference>
<protein>
    <submittedName>
        <fullName evidence="4">ATP-binding cassette domain-containing protein</fullName>
    </submittedName>
</protein>
<evidence type="ECO:0000259" key="3">
    <source>
        <dbReference type="PROSITE" id="PS50893"/>
    </source>
</evidence>
<dbReference type="PANTHER" id="PTHR43038">
    <property type="entry name" value="ATP-BINDING CASSETTE, SUB-FAMILY H, MEMBER 1"/>
    <property type="match status" value="1"/>
</dbReference>
<dbReference type="Pfam" id="PF00005">
    <property type="entry name" value="ABC_tran"/>
    <property type="match status" value="2"/>
</dbReference>
<dbReference type="GO" id="GO:0005524">
    <property type="term" value="F:ATP binding"/>
    <property type="evidence" value="ECO:0007669"/>
    <property type="project" value="UniProtKB-KW"/>
</dbReference>
<dbReference type="InterPro" id="IPR003593">
    <property type="entry name" value="AAA+_ATPase"/>
</dbReference>
<evidence type="ECO:0000256" key="1">
    <source>
        <dbReference type="ARBA" id="ARBA00022741"/>
    </source>
</evidence>
<name>A0ABV4TS92_9GAMM</name>
<reference evidence="4 5" key="1">
    <citation type="submission" date="2024-08" db="EMBL/GenBank/DDBJ databases">
        <title>Whole-genome sequencing of halo(alkali)philic microorganisms from hypersaline lakes.</title>
        <authorList>
            <person name="Sorokin D.Y."/>
            <person name="Merkel A.Y."/>
            <person name="Messina E."/>
            <person name="Yakimov M."/>
        </authorList>
    </citation>
    <scope>NUCLEOTIDE SEQUENCE [LARGE SCALE GENOMIC DNA]</scope>
    <source>
        <strain evidence="4 5">Cl-TMA</strain>
    </source>
</reference>